<protein>
    <submittedName>
        <fullName evidence="11">Aquaporin-9</fullName>
    </submittedName>
</protein>
<dbReference type="Proteomes" id="UP000036681">
    <property type="component" value="Unplaced"/>
</dbReference>
<dbReference type="GO" id="GO:0015250">
    <property type="term" value="F:water channel activity"/>
    <property type="evidence" value="ECO:0007669"/>
    <property type="project" value="TreeGrafter"/>
</dbReference>
<evidence type="ECO:0000256" key="6">
    <source>
        <dbReference type="ARBA" id="ARBA00023136"/>
    </source>
</evidence>
<name>A0A0M3HNW4_ASCLU</name>
<evidence type="ECO:0000256" key="8">
    <source>
        <dbReference type="RuleBase" id="RU000477"/>
    </source>
</evidence>
<dbReference type="PANTHER" id="PTHR43829">
    <property type="entry name" value="AQUAPORIN OR AQUAGLYCEROPORIN RELATED"/>
    <property type="match status" value="1"/>
</dbReference>
<accession>A0A0M3HNW4</accession>
<comment type="similarity">
    <text evidence="2 8">Belongs to the MIP/aquaporin (TC 1.A.8) family.</text>
</comment>
<evidence type="ECO:0000256" key="1">
    <source>
        <dbReference type="ARBA" id="ARBA00004141"/>
    </source>
</evidence>
<dbReference type="SUPFAM" id="SSF81338">
    <property type="entry name" value="Aquaporin-like"/>
    <property type="match status" value="1"/>
</dbReference>
<keyword evidence="6 9" id="KW-0472">Membrane</keyword>
<feature type="transmembrane region" description="Helical" evidence="9">
    <location>
        <begin position="180"/>
        <end position="198"/>
    </location>
</feature>
<dbReference type="InterPro" id="IPR023271">
    <property type="entry name" value="Aquaporin-like"/>
</dbReference>
<dbReference type="AlphaFoldDB" id="A0A0M3HNW4"/>
<dbReference type="Gene3D" id="1.20.1080.10">
    <property type="entry name" value="Glycerol uptake facilitator protein"/>
    <property type="match status" value="1"/>
</dbReference>
<dbReference type="GO" id="GO:0015254">
    <property type="term" value="F:glycerol channel activity"/>
    <property type="evidence" value="ECO:0007669"/>
    <property type="project" value="TreeGrafter"/>
</dbReference>
<keyword evidence="3 8" id="KW-0813">Transport</keyword>
<keyword evidence="10" id="KW-1185">Reference proteome</keyword>
<dbReference type="InterPro" id="IPR000425">
    <property type="entry name" value="MIP"/>
</dbReference>
<evidence type="ECO:0000256" key="9">
    <source>
        <dbReference type="SAM" id="Phobius"/>
    </source>
</evidence>
<keyword evidence="5 9" id="KW-1133">Transmembrane helix</keyword>
<evidence type="ECO:0000256" key="3">
    <source>
        <dbReference type="ARBA" id="ARBA00022448"/>
    </source>
</evidence>
<dbReference type="WBParaSite" id="ALUE_0000346201-mRNA-1">
    <property type="protein sequence ID" value="ALUE_0000346201-mRNA-1"/>
    <property type="gene ID" value="ALUE_0000346201"/>
</dbReference>
<evidence type="ECO:0000313" key="11">
    <source>
        <dbReference type="WBParaSite" id="ALUE_0000346201-mRNA-1"/>
    </source>
</evidence>
<comment type="subcellular location">
    <subcellularLocation>
        <location evidence="1">Membrane</location>
        <topology evidence="1">Multi-pass membrane protein</topology>
    </subcellularLocation>
</comment>
<dbReference type="PANTHER" id="PTHR43829:SF9">
    <property type="entry name" value="AQUAPORIN-9"/>
    <property type="match status" value="1"/>
</dbReference>
<feature type="transmembrane region" description="Helical" evidence="9">
    <location>
        <begin position="259"/>
        <end position="285"/>
    </location>
</feature>
<keyword evidence="4 8" id="KW-0812">Transmembrane</keyword>
<dbReference type="InterPro" id="IPR050363">
    <property type="entry name" value="MIP/Aquaporin"/>
</dbReference>
<comment type="function">
    <text evidence="7">Aquaglyceroporin that may modulate the water content and osmolytes during anhydrobiosis.</text>
</comment>
<organism evidence="10 11">
    <name type="scientific">Ascaris lumbricoides</name>
    <name type="common">Giant roundworm</name>
    <dbReference type="NCBI Taxonomy" id="6252"/>
    <lineage>
        <taxon>Eukaryota</taxon>
        <taxon>Metazoa</taxon>
        <taxon>Ecdysozoa</taxon>
        <taxon>Nematoda</taxon>
        <taxon>Chromadorea</taxon>
        <taxon>Rhabditida</taxon>
        <taxon>Spirurina</taxon>
        <taxon>Ascaridomorpha</taxon>
        <taxon>Ascaridoidea</taxon>
        <taxon>Ascarididae</taxon>
        <taxon>Ascaris</taxon>
    </lineage>
</organism>
<evidence type="ECO:0000256" key="4">
    <source>
        <dbReference type="ARBA" id="ARBA00022692"/>
    </source>
</evidence>
<proteinExistence type="inferred from homology"/>
<dbReference type="GO" id="GO:0016323">
    <property type="term" value="C:basolateral plasma membrane"/>
    <property type="evidence" value="ECO:0007669"/>
    <property type="project" value="TreeGrafter"/>
</dbReference>
<feature type="transmembrane region" description="Helical" evidence="9">
    <location>
        <begin position="210"/>
        <end position="227"/>
    </location>
</feature>
<feature type="transmembrane region" description="Helical" evidence="9">
    <location>
        <begin position="124"/>
        <end position="143"/>
    </location>
</feature>
<evidence type="ECO:0000256" key="7">
    <source>
        <dbReference type="ARBA" id="ARBA00045280"/>
    </source>
</evidence>
<sequence length="385" mass="42466">MLTENHRNTSVDWYHPMVVSNGSLHYMERWRQNYRIKNRLIANLIAEFYATAILRFIGTGVIAQLVLSRGTANAPVQVNLGWGFAISLSVYSAWRTSGGHVNPAVTAALFILGKISFVHSLLYVVAQMFGAAFGAGLSYIVYYEAINNFDGGVRALDGVNGTGFIFASFPASYLSNSGAFIDQVAGTGLLGLFVAFFCEQRNQIPLFLQPALFGVVAAMIGTCYSMNMGSPVNPASDFGPRILAVFLGYGTEMLTYHDYFFWIPLLAPVVGAVLGAYSYVFFIGFHIPDLVDSRNANSSNNGKHTLKAIYEDGIPLKQNEIFANRSRSTSKDEMDETHGFINRSTAKWITQVSAAENISTRLHRFSATSFNHLCFFNSVQKKKTH</sequence>
<dbReference type="Pfam" id="PF00230">
    <property type="entry name" value="MIP"/>
    <property type="match status" value="1"/>
</dbReference>
<evidence type="ECO:0000256" key="5">
    <source>
        <dbReference type="ARBA" id="ARBA00022989"/>
    </source>
</evidence>
<feature type="transmembrane region" description="Helical" evidence="9">
    <location>
        <begin position="40"/>
        <end position="62"/>
    </location>
</feature>
<evidence type="ECO:0000256" key="2">
    <source>
        <dbReference type="ARBA" id="ARBA00006175"/>
    </source>
</evidence>
<feature type="transmembrane region" description="Helical" evidence="9">
    <location>
        <begin position="101"/>
        <end position="118"/>
    </location>
</feature>
<evidence type="ECO:0000313" key="10">
    <source>
        <dbReference type="Proteomes" id="UP000036681"/>
    </source>
</evidence>
<reference evidence="11" key="1">
    <citation type="submission" date="2017-02" db="UniProtKB">
        <authorList>
            <consortium name="WormBaseParasite"/>
        </authorList>
    </citation>
    <scope>IDENTIFICATION</scope>
</reference>
<dbReference type="CDD" id="cd00333">
    <property type="entry name" value="MIP"/>
    <property type="match status" value="1"/>
</dbReference>
<dbReference type="PRINTS" id="PR00783">
    <property type="entry name" value="MINTRINSICP"/>
</dbReference>